<dbReference type="SUPFAM" id="SSF52540">
    <property type="entry name" value="P-loop containing nucleoside triphosphate hydrolases"/>
    <property type="match status" value="1"/>
</dbReference>
<dbReference type="GO" id="GO:0043565">
    <property type="term" value="F:sequence-specific DNA binding"/>
    <property type="evidence" value="ECO:0007669"/>
    <property type="project" value="InterPro"/>
</dbReference>
<keyword evidence="7" id="KW-0804">Transcription</keyword>
<dbReference type="PRINTS" id="PR01590">
    <property type="entry name" value="HTHFIS"/>
</dbReference>
<dbReference type="CDD" id="cd00009">
    <property type="entry name" value="AAA"/>
    <property type="match status" value="1"/>
</dbReference>
<dbReference type="InterPro" id="IPR025943">
    <property type="entry name" value="Sigma_54_int_dom_ATP-bd_2"/>
</dbReference>
<keyword evidence="1 8" id="KW-0597">Phosphoprotein</keyword>
<dbReference type="InterPro" id="IPR002078">
    <property type="entry name" value="Sigma_54_int"/>
</dbReference>
<dbReference type="PROSITE" id="PS00688">
    <property type="entry name" value="SIGMA54_INTERACT_3"/>
    <property type="match status" value="1"/>
</dbReference>
<dbReference type="Gene3D" id="3.40.50.2300">
    <property type="match status" value="1"/>
</dbReference>
<dbReference type="InterPro" id="IPR027417">
    <property type="entry name" value="P-loop_NTPase"/>
</dbReference>
<dbReference type="Gene3D" id="1.10.8.60">
    <property type="match status" value="1"/>
</dbReference>
<dbReference type="InterPro" id="IPR011006">
    <property type="entry name" value="CheY-like_superfamily"/>
</dbReference>
<dbReference type="PROSITE" id="PS00675">
    <property type="entry name" value="SIGMA54_INTERACT_1"/>
    <property type="match status" value="1"/>
</dbReference>
<feature type="domain" description="Sigma-54 factor interaction" evidence="9">
    <location>
        <begin position="148"/>
        <end position="374"/>
    </location>
</feature>
<organism evidence="11 12">
    <name type="scientific">Geothermobacter hydrogeniphilus</name>
    <dbReference type="NCBI Taxonomy" id="1969733"/>
    <lineage>
        <taxon>Bacteria</taxon>
        <taxon>Pseudomonadati</taxon>
        <taxon>Thermodesulfobacteriota</taxon>
        <taxon>Desulfuromonadia</taxon>
        <taxon>Desulfuromonadales</taxon>
        <taxon>Geothermobacteraceae</taxon>
        <taxon>Geothermobacter</taxon>
    </lineage>
</organism>
<evidence type="ECO:0000256" key="8">
    <source>
        <dbReference type="PROSITE-ProRule" id="PRU00169"/>
    </source>
</evidence>
<comment type="caution">
    <text evidence="11">The sequence shown here is derived from an EMBL/GenBank/DDBJ whole genome shotgun (WGS) entry which is preliminary data.</text>
</comment>
<evidence type="ECO:0008006" key="13">
    <source>
        <dbReference type="Google" id="ProtNLM"/>
    </source>
</evidence>
<dbReference type="GO" id="GO:0006355">
    <property type="term" value="P:regulation of DNA-templated transcription"/>
    <property type="evidence" value="ECO:0007669"/>
    <property type="project" value="InterPro"/>
</dbReference>
<dbReference type="Pfam" id="PF25601">
    <property type="entry name" value="AAA_lid_14"/>
    <property type="match status" value="1"/>
</dbReference>
<accession>A0A1X0Y621</accession>
<evidence type="ECO:0000256" key="4">
    <source>
        <dbReference type="ARBA" id="ARBA00023012"/>
    </source>
</evidence>
<evidence type="ECO:0000256" key="5">
    <source>
        <dbReference type="ARBA" id="ARBA00023015"/>
    </source>
</evidence>
<dbReference type="Pfam" id="PF02954">
    <property type="entry name" value="HTH_8"/>
    <property type="match status" value="1"/>
</dbReference>
<evidence type="ECO:0000256" key="7">
    <source>
        <dbReference type="ARBA" id="ARBA00023163"/>
    </source>
</evidence>
<sequence>MTSPPPLRILIVDDQPQMRELLADILGERGYAVATAGDGEQALEHLAEQAFELIISDIRMPSMDGVTLLERVKDVPGFSPFVILITAFGDINDTVRLIDRGAYDYLIKPFKTEQLLITVKRAERELAMRRRVAELEESLTRGAAHPELVGRSSAMAGVLTLIDKVAPAEGGVLIEGETGTGKELVARAIHRTSPRRNGPFVAVNCAALPGELLESELFGHVRGAFTGAVEEKPGLFLEAQGGTLLLDEIGDMPLPLQAKLLRALQEHQVRPIGGSELRDFDVRVLAATNRNLLEDAREGLFREDIYYRIATFRIALPPLRRRREDIPALLEEFIARFSGTRPLEFEPEALRALIDYAWPGNVRELQNLVERCSYLCDRGKVRLADLPAEILNSLRPDEQFRWTDIKPLAELERDYIQHVMRLCNGNKVQAAALLGINRKTIQRKLND</sequence>
<keyword evidence="3" id="KW-0067">ATP-binding</keyword>
<dbReference type="Proteomes" id="UP000193136">
    <property type="component" value="Unassembled WGS sequence"/>
</dbReference>
<dbReference type="STRING" id="1969733.B5V00_07090"/>
<dbReference type="InterPro" id="IPR025944">
    <property type="entry name" value="Sigma_54_int_dom_CS"/>
</dbReference>
<keyword evidence="5" id="KW-0805">Transcription regulation</keyword>
<keyword evidence="2" id="KW-0547">Nucleotide-binding</keyword>
<evidence type="ECO:0000256" key="6">
    <source>
        <dbReference type="ARBA" id="ARBA00023125"/>
    </source>
</evidence>
<dbReference type="InterPro" id="IPR003593">
    <property type="entry name" value="AAA+_ATPase"/>
</dbReference>
<evidence type="ECO:0000256" key="1">
    <source>
        <dbReference type="ARBA" id="ARBA00022553"/>
    </source>
</evidence>
<dbReference type="GO" id="GO:0000160">
    <property type="term" value="P:phosphorelay signal transduction system"/>
    <property type="evidence" value="ECO:0007669"/>
    <property type="project" value="UniProtKB-KW"/>
</dbReference>
<evidence type="ECO:0000259" key="9">
    <source>
        <dbReference type="PROSITE" id="PS50045"/>
    </source>
</evidence>
<name>A0A1X0Y621_9BACT</name>
<dbReference type="Pfam" id="PF00158">
    <property type="entry name" value="Sigma54_activat"/>
    <property type="match status" value="1"/>
</dbReference>
<dbReference type="FunFam" id="3.40.50.2300:FF:000018">
    <property type="entry name" value="DNA-binding transcriptional regulator NtrC"/>
    <property type="match status" value="1"/>
</dbReference>
<evidence type="ECO:0000256" key="2">
    <source>
        <dbReference type="ARBA" id="ARBA00022741"/>
    </source>
</evidence>
<dbReference type="InterPro" id="IPR009057">
    <property type="entry name" value="Homeodomain-like_sf"/>
</dbReference>
<protein>
    <recommendedName>
        <fullName evidence="13">Sigma-54-dependent Fis family transcriptional regulator</fullName>
    </recommendedName>
</protein>
<dbReference type="PANTHER" id="PTHR32071">
    <property type="entry name" value="TRANSCRIPTIONAL REGULATORY PROTEIN"/>
    <property type="match status" value="1"/>
</dbReference>
<dbReference type="OrthoDB" id="9763792at2"/>
<dbReference type="InterPro" id="IPR002197">
    <property type="entry name" value="HTH_Fis"/>
</dbReference>
<dbReference type="PROSITE" id="PS00676">
    <property type="entry name" value="SIGMA54_INTERACT_2"/>
    <property type="match status" value="1"/>
</dbReference>
<dbReference type="AlphaFoldDB" id="A0A1X0Y621"/>
<feature type="domain" description="Response regulatory" evidence="10">
    <location>
        <begin position="8"/>
        <end position="123"/>
    </location>
</feature>
<dbReference type="Gene3D" id="1.10.10.60">
    <property type="entry name" value="Homeodomain-like"/>
    <property type="match status" value="1"/>
</dbReference>
<dbReference type="SUPFAM" id="SSF52172">
    <property type="entry name" value="CheY-like"/>
    <property type="match status" value="1"/>
</dbReference>
<evidence type="ECO:0000256" key="3">
    <source>
        <dbReference type="ARBA" id="ARBA00022840"/>
    </source>
</evidence>
<keyword evidence="12" id="KW-1185">Reference proteome</keyword>
<proteinExistence type="predicted"/>
<evidence type="ECO:0000313" key="11">
    <source>
        <dbReference type="EMBL" id="ORJ60595.1"/>
    </source>
</evidence>
<evidence type="ECO:0000313" key="12">
    <source>
        <dbReference type="Proteomes" id="UP000193136"/>
    </source>
</evidence>
<dbReference type="Pfam" id="PF00072">
    <property type="entry name" value="Response_reg"/>
    <property type="match status" value="1"/>
</dbReference>
<dbReference type="InterPro" id="IPR058031">
    <property type="entry name" value="AAA_lid_NorR"/>
</dbReference>
<dbReference type="GO" id="GO:0005524">
    <property type="term" value="F:ATP binding"/>
    <property type="evidence" value="ECO:0007669"/>
    <property type="project" value="UniProtKB-KW"/>
</dbReference>
<gene>
    <name evidence="11" type="ORF">B5V00_07090</name>
</gene>
<dbReference type="InterPro" id="IPR025662">
    <property type="entry name" value="Sigma_54_int_dom_ATP-bd_1"/>
</dbReference>
<dbReference type="PROSITE" id="PS50045">
    <property type="entry name" value="SIGMA54_INTERACT_4"/>
    <property type="match status" value="1"/>
</dbReference>
<reference evidence="11 12" key="1">
    <citation type="submission" date="2017-03" db="EMBL/GenBank/DDBJ databases">
        <title>Genome sequence of Geothermobacter sp. EPR-M, Deep-Sea Iron Reducer.</title>
        <authorList>
            <person name="Tully B."/>
            <person name="Savalia P."/>
            <person name="Abuyen K."/>
            <person name="Baughan C."/>
            <person name="Romero E."/>
            <person name="Ronkowski C."/>
            <person name="Torres B."/>
            <person name="Tremblay J."/>
            <person name="Trujillo A."/>
            <person name="Tyler M."/>
            <person name="Perez-Rodriguez I."/>
            <person name="Amend J."/>
        </authorList>
    </citation>
    <scope>NUCLEOTIDE SEQUENCE [LARGE SCALE GENOMIC DNA]</scope>
    <source>
        <strain evidence="11 12">EPR-M</strain>
    </source>
</reference>
<keyword evidence="6" id="KW-0238">DNA-binding</keyword>
<dbReference type="SUPFAM" id="SSF46689">
    <property type="entry name" value="Homeodomain-like"/>
    <property type="match status" value="1"/>
</dbReference>
<dbReference type="FunFam" id="3.40.50.300:FF:000006">
    <property type="entry name" value="DNA-binding transcriptional regulator NtrC"/>
    <property type="match status" value="1"/>
</dbReference>
<dbReference type="SMART" id="SM00382">
    <property type="entry name" value="AAA"/>
    <property type="match status" value="1"/>
</dbReference>
<dbReference type="RefSeq" id="WP_085010076.1">
    <property type="nucleotide sequence ID" value="NZ_NAAD01000007.1"/>
</dbReference>
<dbReference type="InterPro" id="IPR001789">
    <property type="entry name" value="Sig_transdc_resp-reg_receiver"/>
</dbReference>
<dbReference type="PROSITE" id="PS50110">
    <property type="entry name" value="RESPONSE_REGULATORY"/>
    <property type="match status" value="1"/>
</dbReference>
<dbReference type="SMART" id="SM00448">
    <property type="entry name" value="REC"/>
    <property type="match status" value="1"/>
</dbReference>
<dbReference type="Gene3D" id="3.40.50.300">
    <property type="entry name" value="P-loop containing nucleotide triphosphate hydrolases"/>
    <property type="match status" value="1"/>
</dbReference>
<dbReference type="EMBL" id="NAAD01000007">
    <property type="protein sequence ID" value="ORJ60595.1"/>
    <property type="molecule type" value="Genomic_DNA"/>
</dbReference>
<keyword evidence="4" id="KW-0902">Two-component regulatory system</keyword>
<feature type="modified residue" description="4-aspartylphosphate" evidence="8">
    <location>
        <position position="57"/>
    </location>
</feature>
<evidence type="ECO:0000259" key="10">
    <source>
        <dbReference type="PROSITE" id="PS50110"/>
    </source>
</evidence>